<dbReference type="PANTHER" id="PTHR48100:SF1">
    <property type="entry name" value="HISTIDINE PHOSPHATASE FAMILY PROTEIN-RELATED"/>
    <property type="match status" value="1"/>
</dbReference>
<feature type="active site" description="Tele-phosphohistidine intermediate" evidence="1">
    <location>
        <position position="8"/>
    </location>
</feature>
<dbReference type="GO" id="GO:0005737">
    <property type="term" value="C:cytoplasm"/>
    <property type="evidence" value="ECO:0007669"/>
    <property type="project" value="TreeGrafter"/>
</dbReference>
<dbReference type="GO" id="GO:0016791">
    <property type="term" value="F:phosphatase activity"/>
    <property type="evidence" value="ECO:0007669"/>
    <property type="project" value="TreeGrafter"/>
</dbReference>
<dbReference type="PIRSF" id="PIRSF000709">
    <property type="entry name" value="6PFK_2-Ptase"/>
    <property type="match status" value="1"/>
</dbReference>
<dbReference type="EMBL" id="MKIQ01000031">
    <property type="protein sequence ID" value="OFI45715.1"/>
    <property type="molecule type" value="Genomic_DNA"/>
</dbReference>
<dbReference type="OrthoDB" id="9782128at2"/>
<dbReference type="CDD" id="cd07067">
    <property type="entry name" value="HP_PGM_like"/>
    <property type="match status" value="1"/>
</dbReference>
<protein>
    <recommendedName>
        <fullName evidence="6">Phosphoglycerate mutase</fullName>
    </recommendedName>
</protein>
<dbReference type="InterPro" id="IPR013078">
    <property type="entry name" value="His_Pase_superF_clade-1"/>
</dbReference>
<organism evidence="4 5">
    <name type="scientific">Floricoccus penangensis</name>
    <dbReference type="NCBI Taxonomy" id="1859475"/>
    <lineage>
        <taxon>Bacteria</taxon>
        <taxon>Bacillati</taxon>
        <taxon>Bacillota</taxon>
        <taxon>Bacilli</taxon>
        <taxon>Lactobacillales</taxon>
        <taxon>Streptococcaceae</taxon>
        <taxon>Floricoccus</taxon>
    </lineage>
</organism>
<sequence>MKLYFTRHGHTPWNEEKIIQGSKDIELSTKGIKQAHELADSLSNGEFNISRIYTSPLKRAELTAKISAIELDIPFHIMTGLEEINLGDWEGKTWKDVKKNYSKKFDTWLHNRRLEKSPNGESYQDLLERVLPAVENIIKDNNLEENILVVTHSAVIMCLQCLLNQVPFEEMDKYKLGNTEVIRLKTEDIEKAVSLLNVE</sequence>
<evidence type="ECO:0000256" key="3">
    <source>
        <dbReference type="PIRSR" id="PIRSR613078-3"/>
    </source>
</evidence>
<dbReference type="SMART" id="SM00855">
    <property type="entry name" value="PGAM"/>
    <property type="match status" value="1"/>
</dbReference>
<dbReference type="InterPro" id="IPR050275">
    <property type="entry name" value="PGM_Phosphatase"/>
</dbReference>
<feature type="binding site" evidence="2">
    <location>
        <position position="59"/>
    </location>
    <ligand>
        <name>substrate</name>
    </ligand>
</feature>
<evidence type="ECO:0000313" key="5">
    <source>
        <dbReference type="Proteomes" id="UP000177273"/>
    </source>
</evidence>
<feature type="active site" description="Proton donor/acceptor" evidence="1">
    <location>
        <position position="83"/>
    </location>
</feature>
<dbReference type="Proteomes" id="UP000177273">
    <property type="component" value="Unassembled WGS sequence"/>
</dbReference>
<dbReference type="SUPFAM" id="SSF53254">
    <property type="entry name" value="Phosphoglycerate mutase-like"/>
    <property type="match status" value="1"/>
</dbReference>
<dbReference type="RefSeq" id="WP_070788679.1">
    <property type="nucleotide sequence ID" value="NZ_MKIQ01000031.1"/>
</dbReference>
<reference evidence="5" key="1">
    <citation type="submission" date="2016-09" db="EMBL/GenBank/DDBJ databases">
        <title>Draft genome sequence of a novel species of the family Streptococcaceae isolated from flowers.</title>
        <authorList>
            <person name="Chuah L.-O."/>
            <person name="Yap K.-P."/>
            <person name="Thong K.L."/>
            <person name="Liong M.T."/>
            <person name="Ahmad R."/>
            <person name="Rusul G."/>
        </authorList>
    </citation>
    <scope>NUCLEOTIDE SEQUENCE [LARGE SCALE GENOMIC DNA]</scope>
    <source>
        <strain evidence="5">HibF3</strain>
    </source>
</reference>
<name>A0A9Q5JE52_9LACT</name>
<evidence type="ECO:0000256" key="2">
    <source>
        <dbReference type="PIRSR" id="PIRSR613078-2"/>
    </source>
</evidence>
<dbReference type="PANTHER" id="PTHR48100">
    <property type="entry name" value="BROAD-SPECIFICITY PHOSPHATASE YOR283W-RELATED"/>
    <property type="match status" value="1"/>
</dbReference>
<comment type="caution">
    <text evidence="4">The sequence shown here is derived from an EMBL/GenBank/DDBJ whole genome shotgun (WGS) entry which is preliminary data.</text>
</comment>
<dbReference type="Pfam" id="PF00300">
    <property type="entry name" value="His_Phos_1"/>
    <property type="match status" value="1"/>
</dbReference>
<accession>A0A9Q5JE52</accession>
<feature type="site" description="Transition state stabilizer" evidence="3">
    <location>
        <position position="152"/>
    </location>
</feature>
<evidence type="ECO:0000313" key="4">
    <source>
        <dbReference type="EMBL" id="OFI45715.1"/>
    </source>
</evidence>
<evidence type="ECO:0008006" key="6">
    <source>
        <dbReference type="Google" id="ProtNLM"/>
    </source>
</evidence>
<evidence type="ECO:0000256" key="1">
    <source>
        <dbReference type="PIRSR" id="PIRSR613078-1"/>
    </source>
</evidence>
<dbReference type="AlphaFoldDB" id="A0A9Q5JE52"/>
<feature type="binding site" evidence="2">
    <location>
        <begin position="7"/>
        <end position="14"/>
    </location>
    <ligand>
        <name>substrate</name>
    </ligand>
</feature>
<proteinExistence type="predicted"/>
<dbReference type="Gene3D" id="3.40.50.1240">
    <property type="entry name" value="Phosphoglycerate mutase-like"/>
    <property type="match status" value="1"/>
</dbReference>
<gene>
    <name evidence="4" type="ORF">BG262_06880</name>
</gene>
<keyword evidence="5" id="KW-1185">Reference proteome</keyword>
<dbReference type="InterPro" id="IPR029033">
    <property type="entry name" value="His_PPase_superfam"/>
</dbReference>